<dbReference type="OrthoDB" id="5600060at2759"/>
<evidence type="ECO:0000313" key="8">
    <source>
        <dbReference type="Proteomes" id="UP000041254"/>
    </source>
</evidence>
<dbReference type="SUPFAM" id="SSF56281">
    <property type="entry name" value="Metallo-hydrolase/oxidoreductase"/>
    <property type="match status" value="1"/>
</dbReference>
<organism evidence="7 8">
    <name type="scientific">Vitrella brassicaformis (strain CCMP3155)</name>
    <dbReference type="NCBI Taxonomy" id="1169540"/>
    <lineage>
        <taxon>Eukaryota</taxon>
        <taxon>Sar</taxon>
        <taxon>Alveolata</taxon>
        <taxon>Colpodellida</taxon>
        <taxon>Vitrellaceae</taxon>
        <taxon>Vitrella</taxon>
    </lineage>
</organism>
<dbReference type="EMBL" id="CDMY01000748">
    <property type="protein sequence ID" value="CEM32300.1"/>
    <property type="molecule type" value="Genomic_DNA"/>
</dbReference>
<evidence type="ECO:0000256" key="1">
    <source>
        <dbReference type="ARBA" id="ARBA00004123"/>
    </source>
</evidence>
<dbReference type="InterPro" id="IPR022712">
    <property type="entry name" value="Beta_Casp"/>
</dbReference>
<evidence type="ECO:0000256" key="4">
    <source>
        <dbReference type="ARBA" id="ARBA00023242"/>
    </source>
</evidence>
<keyword evidence="8" id="KW-1185">Reference proteome</keyword>
<dbReference type="InterPro" id="IPR027074">
    <property type="entry name" value="Integrator_9su"/>
</dbReference>
<feature type="domain" description="Beta-Casp" evidence="6">
    <location>
        <begin position="436"/>
        <end position="568"/>
    </location>
</feature>
<dbReference type="GO" id="GO:0005737">
    <property type="term" value="C:cytoplasm"/>
    <property type="evidence" value="ECO:0007669"/>
    <property type="project" value="UniProtKB-SubCell"/>
</dbReference>
<evidence type="ECO:0000256" key="5">
    <source>
        <dbReference type="SAM" id="MobiDB-lite"/>
    </source>
</evidence>
<dbReference type="Gene3D" id="3.40.50.10890">
    <property type="match status" value="1"/>
</dbReference>
<feature type="compositionally biased region" description="Basic and acidic residues" evidence="5">
    <location>
        <begin position="318"/>
        <end position="363"/>
    </location>
</feature>
<evidence type="ECO:0000259" key="6">
    <source>
        <dbReference type="SMART" id="SM01027"/>
    </source>
</evidence>
<dbReference type="InterPro" id="IPR036866">
    <property type="entry name" value="RibonucZ/Hydroxyglut_hydro"/>
</dbReference>
<dbReference type="VEuPathDB" id="CryptoDB:Vbra_1002"/>
<keyword evidence="3" id="KW-0963">Cytoplasm</keyword>
<dbReference type="STRING" id="1169540.A0A0G4GPL7"/>
<evidence type="ECO:0000256" key="3">
    <source>
        <dbReference type="ARBA" id="ARBA00022490"/>
    </source>
</evidence>
<dbReference type="GO" id="GO:0032039">
    <property type="term" value="C:integrator complex"/>
    <property type="evidence" value="ECO:0007669"/>
    <property type="project" value="InterPro"/>
</dbReference>
<name>A0A0G4GPL7_VITBC</name>
<accession>A0A0G4GPL7</accession>
<dbReference type="PANTHER" id="PTHR46094">
    <property type="entry name" value="INTEGRATOR COMPLEX SUBUNIT 9"/>
    <property type="match status" value="1"/>
</dbReference>
<gene>
    <name evidence="7" type="ORF">Vbra_1002</name>
</gene>
<proteinExistence type="predicted"/>
<dbReference type="SMART" id="SM01027">
    <property type="entry name" value="Beta-Casp"/>
    <property type="match status" value="1"/>
</dbReference>
<dbReference type="AlphaFoldDB" id="A0A0G4GPL7"/>
<feature type="compositionally biased region" description="Low complexity" evidence="5">
    <location>
        <begin position="298"/>
        <end position="312"/>
    </location>
</feature>
<evidence type="ECO:0000313" key="7">
    <source>
        <dbReference type="EMBL" id="CEM32300.1"/>
    </source>
</evidence>
<protein>
    <recommendedName>
        <fullName evidence="6">Beta-Casp domain-containing protein</fullName>
    </recommendedName>
</protein>
<reference evidence="7 8" key="1">
    <citation type="submission" date="2014-11" db="EMBL/GenBank/DDBJ databases">
        <authorList>
            <person name="Zhu J."/>
            <person name="Qi W."/>
            <person name="Song R."/>
        </authorList>
    </citation>
    <scope>NUCLEOTIDE SEQUENCE [LARGE SCALE GENOMIC DNA]</scope>
</reference>
<dbReference type="PANTHER" id="PTHR46094:SF1">
    <property type="entry name" value="INTEGRATOR COMPLEX SUBUNIT 9"/>
    <property type="match status" value="1"/>
</dbReference>
<feature type="region of interest" description="Disordered" evidence="5">
    <location>
        <begin position="296"/>
        <end position="377"/>
    </location>
</feature>
<sequence>MKVTLLGPADGSSECLLLDFNGLTVLCDVPLYLAATLPHFRPPHCTQGASKQLLHKDIRVSIVPPLAQLPTSIDVIIVTTAMGISGIPWLAEVVDLSGTVVLVPHVAQQLAKLGLVGLVSEAHFRNSVMAVGDDDQADDDADMMQNGDDGCGGVASVHVAYANEWSDVMTPFRLTMDSASHIEGDSGMNSHGEHYKELDTALEHTVWSYPRLVEGWFRDPNRLHGKTLAPGLRGVSYHEKCEVAKGGLKITLTPYSSGLCLGGTHWVIEEASSPLQERVWVVGPAAYRCVYPAPPPAAATQEQQPSAAAAAATSGDVQMKDENGHKDQGDDNEEGKDTSDGTDGPKEEKPPEPVVFTKERPFRGFEAPPYPGKQDDESTWHGEAVVMYGCVAEHTPDQQGGDGVSVAMWEVLESVLATAKKGGNVLIPIDFNWMLAFELLELLLVELSHDPAIWASGSFPVFCVGEGVKEALHAADLSSEWLNEQRVHRALSSDAVNPFAFDQLQQQGKLIVADSLQTLGDRYREPCLMVTFHSSLRLGPATELMPRWAGDPKNLLVCVDPINTPTHLKTPPTTAQGAGGGGGGGSAGLRVPAWLAPYEDIDGGLQMQVLDARRVFDFRVTTNEASQVLNIARAPYVIASHKLRGSSNTTGMSAFLSPGEPLLIPLAPPADPFRPAMLTTTLAADLAPIPIDTLAGLAACHVHGEISHTQQDLFVRKRDARPPPQQQQQQQGAKGDGMAAMPLLFGRVDVTKLLNGLEKLGVRTADVTVTEETTDQHPSGEHHSGSASKVLRVEIPALEALVCVGEGGGCTCVEAMDEEGRDKIKKALMLLLAHVPQGATGGT</sequence>
<evidence type="ECO:0000256" key="2">
    <source>
        <dbReference type="ARBA" id="ARBA00004496"/>
    </source>
</evidence>
<dbReference type="GO" id="GO:0034472">
    <property type="term" value="P:snRNA 3'-end processing"/>
    <property type="evidence" value="ECO:0007669"/>
    <property type="project" value="TreeGrafter"/>
</dbReference>
<keyword evidence="4" id="KW-0539">Nucleus</keyword>
<dbReference type="InParanoid" id="A0A0G4GPL7"/>
<comment type="subcellular location">
    <subcellularLocation>
        <location evidence="2">Cytoplasm</location>
    </subcellularLocation>
    <subcellularLocation>
        <location evidence="1">Nucleus</location>
    </subcellularLocation>
</comment>
<dbReference type="Proteomes" id="UP000041254">
    <property type="component" value="Unassembled WGS sequence"/>
</dbReference>